<gene>
    <name evidence="2" type="ORF">DSM00_1253</name>
</gene>
<dbReference type="EMBL" id="QOVM01000002">
    <property type="protein sequence ID" value="RXG23638.1"/>
    <property type="molecule type" value="Genomic_DNA"/>
</dbReference>
<name>A0A4Q0PAZ4_9FLAO</name>
<dbReference type="PROSITE" id="PS51707">
    <property type="entry name" value="CYTH"/>
    <property type="match status" value="1"/>
</dbReference>
<reference evidence="2 3" key="1">
    <citation type="submission" date="2018-07" db="EMBL/GenBank/DDBJ databases">
        <title>Leeuwenhoekiella genomics.</title>
        <authorList>
            <person name="Tahon G."/>
            <person name="Willems A."/>
        </authorList>
    </citation>
    <scope>NUCLEOTIDE SEQUENCE [LARGE SCALE GENOMIC DNA]</scope>
    <source>
        <strain evidence="2 3">LMG 22550</strain>
    </source>
</reference>
<evidence type="ECO:0000313" key="3">
    <source>
        <dbReference type="Proteomes" id="UP000289238"/>
    </source>
</evidence>
<evidence type="ECO:0000259" key="1">
    <source>
        <dbReference type="PROSITE" id="PS51707"/>
    </source>
</evidence>
<dbReference type="Gene3D" id="2.40.320.10">
    <property type="entry name" value="Hypothetical Protein Pfu-838710-001"/>
    <property type="match status" value="1"/>
</dbReference>
<dbReference type="Proteomes" id="UP000289238">
    <property type="component" value="Unassembled WGS sequence"/>
</dbReference>
<evidence type="ECO:0000313" key="2">
    <source>
        <dbReference type="EMBL" id="RXG23638.1"/>
    </source>
</evidence>
<comment type="caution">
    <text evidence="2">The sequence shown here is derived from an EMBL/GenBank/DDBJ whole genome shotgun (WGS) entry which is preliminary data.</text>
</comment>
<protein>
    <submittedName>
        <fullName evidence="2">Adenylate cyclase class 2</fullName>
    </submittedName>
</protein>
<dbReference type="SUPFAM" id="SSF55154">
    <property type="entry name" value="CYTH-like phosphatases"/>
    <property type="match status" value="1"/>
</dbReference>
<keyword evidence="3" id="KW-1185">Reference proteome</keyword>
<feature type="domain" description="CYTH" evidence="1">
    <location>
        <begin position="1"/>
        <end position="185"/>
    </location>
</feature>
<dbReference type="PANTHER" id="PTHR21028">
    <property type="entry name" value="SI:CH211-156B7.4"/>
    <property type="match status" value="1"/>
</dbReference>
<dbReference type="InterPro" id="IPR008173">
    <property type="entry name" value="Adenylyl_cyclase_CyaB"/>
</dbReference>
<dbReference type="RefSeq" id="WP_128757150.1">
    <property type="nucleotide sequence ID" value="NZ_QOVM01000002.1"/>
</dbReference>
<sequence length="190" mass="22485">MYEVELKVKLEDYYATRKNILKIQPTSTILYEYFDRYYDLNNTLTSSEQELRLRTKTNLVTSQESHFLTFKDSPFDLYSKSKPEFESEIIDPIAIDSLLKKLNYKESLSYKKNCEVFNVVFENNELEVSLVKIRGLKDSFLEVETLSETLNNTSNLLKILHRYLTEIKLSESQICTAYYVDMFKEVREAE</sequence>
<dbReference type="PANTHER" id="PTHR21028:SF2">
    <property type="entry name" value="CYTH DOMAIN-CONTAINING PROTEIN"/>
    <property type="match status" value="1"/>
</dbReference>
<dbReference type="InterPro" id="IPR023577">
    <property type="entry name" value="CYTH_domain"/>
</dbReference>
<dbReference type="AlphaFoldDB" id="A0A4Q0PAZ4"/>
<dbReference type="OrthoDB" id="1434127at2"/>
<proteinExistence type="predicted"/>
<accession>A0A4Q0PAZ4</accession>
<dbReference type="Pfam" id="PF01928">
    <property type="entry name" value="CYTH"/>
    <property type="match status" value="1"/>
</dbReference>
<dbReference type="InterPro" id="IPR033469">
    <property type="entry name" value="CYTH-like_dom_sf"/>
</dbReference>
<organism evidence="2 3">
    <name type="scientific">Leeuwenhoekiella aequorea</name>
    <dbReference type="NCBI Taxonomy" id="283736"/>
    <lineage>
        <taxon>Bacteria</taxon>
        <taxon>Pseudomonadati</taxon>
        <taxon>Bacteroidota</taxon>
        <taxon>Flavobacteriia</taxon>
        <taxon>Flavobacteriales</taxon>
        <taxon>Flavobacteriaceae</taxon>
        <taxon>Leeuwenhoekiella</taxon>
    </lineage>
</organism>